<dbReference type="AlphaFoldDB" id="A0A6I4VQV0"/>
<dbReference type="PANTHER" id="PTHR43194">
    <property type="entry name" value="HYDROLASE ALPHA/BETA FOLD FAMILY"/>
    <property type="match status" value="1"/>
</dbReference>
<dbReference type="Gene3D" id="3.40.50.1820">
    <property type="entry name" value="alpha/beta hydrolase"/>
    <property type="match status" value="1"/>
</dbReference>
<organism evidence="2 3">
    <name type="scientific">Shimazuella alba</name>
    <dbReference type="NCBI Taxonomy" id="2690964"/>
    <lineage>
        <taxon>Bacteria</taxon>
        <taxon>Bacillati</taxon>
        <taxon>Bacillota</taxon>
        <taxon>Bacilli</taxon>
        <taxon>Bacillales</taxon>
        <taxon>Thermoactinomycetaceae</taxon>
        <taxon>Shimazuella</taxon>
    </lineage>
</organism>
<dbReference type="EMBL" id="WUUL01000002">
    <property type="protein sequence ID" value="MXQ52758.1"/>
    <property type="molecule type" value="Genomic_DNA"/>
</dbReference>
<accession>A0A6I4VQV0</accession>
<dbReference type="GO" id="GO:0016787">
    <property type="term" value="F:hydrolase activity"/>
    <property type="evidence" value="ECO:0007669"/>
    <property type="project" value="UniProtKB-KW"/>
</dbReference>
<dbReference type="RefSeq" id="WP_160799970.1">
    <property type="nucleotide sequence ID" value="NZ_WUUL01000002.1"/>
</dbReference>
<dbReference type="InterPro" id="IPR029058">
    <property type="entry name" value="AB_hydrolase_fold"/>
</dbReference>
<evidence type="ECO:0000259" key="1">
    <source>
        <dbReference type="Pfam" id="PF00561"/>
    </source>
</evidence>
<dbReference type="InterPro" id="IPR000073">
    <property type="entry name" value="AB_hydrolase_1"/>
</dbReference>
<protein>
    <submittedName>
        <fullName evidence="2">Alpha/beta fold hydrolase</fullName>
    </submittedName>
</protein>
<dbReference type="SUPFAM" id="SSF53474">
    <property type="entry name" value="alpha/beta-Hydrolases"/>
    <property type="match status" value="1"/>
</dbReference>
<keyword evidence="2" id="KW-0378">Hydrolase</keyword>
<reference evidence="2 3" key="1">
    <citation type="submission" date="2019-12" db="EMBL/GenBank/DDBJ databases">
        <title>Whole-genome analyses of novel actinobacteria.</title>
        <authorList>
            <person name="Sahin N."/>
            <person name="Saygin H."/>
        </authorList>
    </citation>
    <scope>NUCLEOTIDE SEQUENCE [LARGE SCALE GENOMIC DNA]</scope>
    <source>
        <strain evidence="2 3">KC615</strain>
    </source>
</reference>
<evidence type="ECO:0000313" key="2">
    <source>
        <dbReference type="EMBL" id="MXQ52758.1"/>
    </source>
</evidence>
<dbReference type="InterPro" id="IPR050228">
    <property type="entry name" value="Carboxylesterase_BioH"/>
</dbReference>
<keyword evidence="3" id="KW-1185">Reference proteome</keyword>
<gene>
    <name evidence="2" type="ORF">GSM42_03230</name>
</gene>
<proteinExistence type="predicted"/>
<dbReference type="Pfam" id="PF00561">
    <property type="entry name" value="Abhydrolase_1"/>
    <property type="match status" value="1"/>
</dbReference>
<feature type="domain" description="AB hydrolase-1" evidence="1">
    <location>
        <begin position="55"/>
        <end position="318"/>
    </location>
</feature>
<dbReference type="Proteomes" id="UP000430692">
    <property type="component" value="Unassembled WGS sequence"/>
</dbReference>
<name>A0A6I4VQV0_9BACL</name>
<evidence type="ECO:0000313" key="3">
    <source>
        <dbReference type="Proteomes" id="UP000430692"/>
    </source>
</evidence>
<sequence>MSNLLSSIVFRKRDQRKNTILLQIDTPNEIGEDKFIQIGGTRQWISMRGENRNNPILFLVHGGPASSYSIFQSLLRSWEKYFTIVQWDQPGAGKTFGLNGTETGKLTFDRIIGDGIEVVEYVRAELGQQKVILVGSSVGSLIGIRMAHRRPDLFHAYVGTDQNSPDPEYVGYHLVLDALREAGDKKGLELVKKMGPNPEHWNQKDFDKRNQHVVKTVKNVPNMITDLILPAMLSSPIHTIRDIMDYFKGMSYSSEQLFQEMIDGLDEIDALVVPLFIFQGDSDIVTPTATAKAYFDKIKAPHKEFVLIRQAGHLACFARPNQFLEELLTKVLIHVKQERNIDIAQ</sequence>
<dbReference type="PANTHER" id="PTHR43194:SF2">
    <property type="entry name" value="PEROXISOMAL MEMBRANE PROTEIN LPX1"/>
    <property type="match status" value="1"/>
</dbReference>
<comment type="caution">
    <text evidence="2">The sequence shown here is derived from an EMBL/GenBank/DDBJ whole genome shotgun (WGS) entry which is preliminary data.</text>
</comment>